<dbReference type="SMART" id="SM00996">
    <property type="entry name" value="AdoHcyase"/>
    <property type="match status" value="1"/>
</dbReference>
<dbReference type="Proteomes" id="UP000034410">
    <property type="component" value="Chromosome"/>
</dbReference>
<evidence type="ECO:0000256" key="4">
    <source>
        <dbReference type="ARBA" id="ARBA00023027"/>
    </source>
</evidence>
<dbReference type="EC" id="3.13.2.1" evidence="5"/>
<dbReference type="FunFam" id="3.40.50.720:FF:000004">
    <property type="entry name" value="Adenosylhomocysteinase"/>
    <property type="match status" value="1"/>
</dbReference>
<comment type="subcellular location">
    <subcellularLocation>
        <location evidence="5">Cytoplasm</location>
    </subcellularLocation>
</comment>
<evidence type="ECO:0000256" key="3">
    <source>
        <dbReference type="ARBA" id="ARBA00022801"/>
    </source>
</evidence>
<protein>
    <recommendedName>
        <fullName evidence="5">Adenosylhomocysteinase</fullName>
        <ecNumber evidence="5">3.13.2.1</ecNumber>
    </recommendedName>
    <alternativeName>
        <fullName evidence="5">S-adenosyl-L-homocysteine hydrolase</fullName>
        <shortName evidence="5">AdoHcyase</shortName>
    </alternativeName>
</protein>
<dbReference type="GO" id="GO:0006730">
    <property type="term" value="P:one-carbon metabolic process"/>
    <property type="evidence" value="ECO:0007669"/>
    <property type="project" value="UniProtKB-UniRule"/>
</dbReference>
<feature type="binding site" evidence="5 7">
    <location>
        <position position="385"/>
    </location>
    <ligand>
        <name>NAD(+)</name>
        <dbReference type="ChEBI" id="CHEBI:57540"/>
    </ligand>
</feature>
<evidence type="ECO:0000256" key="8">
    <source>
        <dbReference type="RuleBase" id="RU000548"/>
    </source>
</evidence>
<dbReference type="PROSITE" id="PS00739">
    <property type="entry name" value="ADOHCYASE_2"/>
    <property type="match status" value="1"/>
</dbReference>
<dbReference type="HAMAP" id="MF_00563">
    <property type="entry name" value="AdoHcyase"/>
    <property type="match status" value="1"/>
</dbReference>
<dbReference type="GO" id="GO:0033353">
    <property type="term" value="P:S-adenosylmethionine cycle"/>
    <property type="evidence" value="ECO:0007669"/>
    <property type="project" value="TreeGrafter"/>
</dbReference>
<dbReference type="InterPro" id="IPR042172">
    <property type="entry name" value="Adenosylhomocyst_ase-like_sf"/>
</dbReference>
<feature type="binding site" evidence="5 6">
    <location>
        <position position="137"/>
    </location>
    <ligand>
        <name>substrate</name>
    </ligand>
</feature>
<feature type="binding site" evidence="7">
    <location>
        <position position="392"/>
    </location>
    <ligand>
        <name>NAD(+)</name>
        <dbReference type="ChEBI" id="CHEBI:57540"/>
    </ligand>
</feature>
<keyword evidence="3 5" id="KW-0378">Hydrolase</keyword>
<comment type="cofactor">
    <cofactor evidence="5 7 8">
        <name>NAD(+)</name>
        <dbReference type="ChEBI" id="CHEBI:57540"/>
    </cofactor>
    <text evidence="5 7 8">Binds 1 NAD(+) per subunit.</text>
</comment>
<feature type="binding site" evidence="5 7">
    <location>
        <position position="284"/>
    </location>
    <ligand>
        <name>NAD(+)</name>
        <dbReference type="ChEBI" id="CHEBI:57540"/>
    </ligand>
</feature>
<dbReference type="PATRIC" id="fig|1543721.4.peg.1997"/>
<dbReference type="CDD" id="cd00401">
    <property type="entry name" value="SAHH"/>
    <property type="match status" value="1"/>
</dbReference>
<comment type="function">
    <text evidence="5">May play a key role in the regulation of the intracellular concentration of adenosylhomocysteine.</text>
</comment>
<feature type="binding site" evidence="5 6">
    <location>
        <position position="227"/>
    </location>
    <ligand>
        <name>substrate</name>
    </ligand>
</feature>
<gene>
    <name evidence="5" type="primary">ahcY</name>
    <name evidence="11" type="ORF">AAY24_09620</name>
</gene>
<evidence type="ECO:0000313" key="11">
    <source>
        <dbReference type="EMBL" id="AKH20570.1"/>
    </source>
</evidence>
<dbReference type="InterPro" id="IPR000043">
    <property type="entry name" value="Adenosylhomocysteinase-like"/>
</dbReference>
<comment type="catalytic activity">
    <reaction evidence="5 8">
        <text>S-adenosyl-L-homocysteine + H2O = L-homocysteine + adenosine</text>
        <dbReference type="Rhea" id="RHEA:21708"/>
        <dbReference type="ChEBI" id="CHEBI:15377"/>
        <dbReference type="ChEBI" id="CHEBI:16335"/>
        <dbReference type="ChEBI" id="CHEBI:57856"/>
        <dbReference type="ChEBI" id="CHEBI:58199"/>
        <dbReference type="EC" id="3.13.2.1"/>
    </reaction>
</comment>
<dbReference type="Gene3D" id="3.40.50.720">
    <property type="entry name" value="NAD(P)-binding Rossmann-like Domain"/>
    <property type="match status" value="1"/>
</dbReference>
<keyword evidence="2 5" id="KW-0554">One-carbon metabolism</keyword>
<evidence type="ECO:0000256" key="5">
    <source>
        <dbReference type="HAMAP-Rule" id="MF_00563"/>
    </source>
</evidence>
<evidence type="ECO:0000256" key="7">
    <source>
        <dbReference type="PIRSR" id="PIRSR001109-2"/>
    </source>
</evidence>
<dbReference type="PROSITE" id="PS00738">
    <property type="entry name" value="ADOHCYASE_1"/>
    <property type="match status" value="1"/>
</dbReference>
<dbReference type="PANTHER" id="PTHR23420:SF0">
    <property type="entry name" value="ADENOSYLHOMOCYSTEINASE"/>
    <property type="match status" value="1"/>
</dbReference>
<keyword evidence="5" id="KW-0963">Cytoplasm</keyword>
<dbReference type="GO" id="GO:0005829">
    <property type="term" value="C:cytosol"/>
    <property type="evidence" value="ECO:0007669"/>
    <property type="project" value="TreeGrafter"/>
</dbReference>
<feature type="binding site" evidence="5 7">
    <location>
        <begin position="198"/>
        <end position="200"/>
    </location>
    <ligand>
        <name>NAD(+)</name>
        <dbReference type="ChEBI" id="CHEBI:57540"/>
    </ligand>
</feature>
<feature type="binding site" evidence="5 6">
    <location>
        <position position="197"/>
    </location>
    <ligand>
        <name>substrate</name>
    </ligand>
</feature>
<dbReference type="RefSeq" id="WP_046859503.1">
    <property type="nucleotide sequence ID" value="NZ_CP011412.1"/>
</dbReference>
<dbReference type="InterPro" id="IPR015878">
    <property type="entry name" value="Ado_hCys_hydrolase_NAD-bd"/>
</dbReference>
<evidence type="ECO:0000256" key="9">
    <source>
        <dbReference type="RuleBase" id="RU004166"/>
    </source>
</evidence>
<sequence length="471" mass="52467">MNAVVDNNFNDYKIADISLAQWGHKEIAIAYTEMPGLVALQEKYGDSKPLKGARIAGSLHMTIQTAVLIETLIKLGAEVRWASCNIFSTQDHAAAAIADQQIPVFAYKGESLEEYWAYTHKIMEWHDGGTPNMILDDGGDATLLLILGSKAEQDISVLDNPGSEEERVLYAAIREHLAIQSDWYSSKMKNIKGVTEETTTGVHRLYQMQERGELPFPAINVNDSVTKSKFDNLYGCRESLVDGIKRATDVMIAGKIALVLGYGDVGKGCAQSLKGLGATVWVSEIDPICALQAAMEGFRVVNMDEVCNQADIFVTTTGNYHVIQHDHMARMKDQAIVCNIGHFDNEIDVASLEQYQWENIKPQVDHIIFPDGKRIILLAKGRLVNLGCATGHPSFVMSNSFTNQTLAQMEIWNHTGEYENRVYTLPKKLDEEVARLHLEKIGVKLTTLTQEQADYIGVPVEGPYKPDHYRY</sequence>
<dbReference type="UniPathway" id="UPA00314">
    <property type="reaction ID" value="UER00076"/>
</dbReference>
<dbReference type="OrthoDB" id="9802717at2"/>
<dbReference type="Pfam" id="PF05221">
    <property type="entry name" value="AdoHcyase"/>
    <property type="match status" value="1"/>
</dbReference>
<dbReference type="Gene3D" id="3.40.50.1480">
    <property type="entry name" value="Adenosylhomocysteinase-like"/>
    <property type="match status" value="1"/>
</dbReference>
<comment type="pathway">
    <text evidence="5 8">Amino-acid biosynthesis; L-homocysteine biosynthesis; L-homocysteine from S-adenosyl-L-homocysteine: step 1/1.</text>
</comment>
<dbReference type="KEGG" id="seds:AAY24_09620"/>
<evidence type="ECO:0000256" key="1">
    <source>
        <dbReference type="ARBA" id="ARBA00007122"/>
    </source>
</evidence>
<dbReference type="GO" id="GO:0004013">
    <property type="term" value="F:adenosylhomocysteinase activity"/>
    <property type="evidence" value="ECO:0007669"/>
    <property type="project" value="UniProtKB-UniRule"/>
</dbReference>
<dbReference type="SMART" id="SM00997">
    <property type="entry name" value="AdoHcyase_NAD"/>
    <property type="match status" value="1"/>
</dbReference>
<comment type="similarity">
    <text evidence="1 5 9">Belongs to the adenosylhomocysteinase family.</text>
</comment>
<proteinExistence type="inferred from homology"/>
<feature type="binding site" evidence="5 6">
    <location>
        <position position="62"/>
    </location>
    <ligand>
        <name>substrate</name>
    </ligand>
</feature>
<dbReference type="InterPro" id="IPR020082">
    <property type="entry name" value="S-Ado-L-homoCys_hydrolase_CS"/>
</dbReference>
<evidence type="ECO:0000313" key="12">
    <source>
        <dbReference type="Proteomes" id="UP000034410"/>
    </source>
</evidence>
<dbReference type="Pfam" id="PF00670">
    <property type="entry name" value="AdoHcyase_NAD"/>
    <property type="match status" value="1"/>
</dbReference>
<organism evidence="11 12">
    <name type="scientific">Sedimenticola thiotaurini</name>
    <dbReference type="NCBI Taxonomy" id="1543721"/>
    <lineage>
        <taxon>Bacteria</taxon>
        <taxon>Pseudomonadati</taxon>
        <taxon>Pseudomonadota</taxon>
        <taxon>Gammaproteobacteria</taxon>
        <taxon>Chromatiales</taxon>
        <taxon>Sedimenticolaceae</taxon>
        <taxon>Sedimenticola</taxon>
    </lineage>
</organism>
<feature type="binding site" evidence="5">
    <location>
        <begin position="261"/>
        <end position="266"/>
    </location>
    <ligand>
        <name>NAD(+)</name>
        <dbReference type="ChEBI" id="CHEBI:57540"/>
    </ligand>
</feature>
<dbReference type="AlphaFoldDB" id="A0A0F7K089"/>
<feature type="binding site" evidence="5">
    <location>
        <position position="232"/>
    </location>
    <ligand>
        <name>NAD(+)</name>
        <dbReference type="ChEBI" id="CHEBI:57540"/>
    </ligand>
</feature>
<feature type="binding site" evidence="5">
    <location>
        <position position="319"/>
    </location>
    <ligand>
        <name>NAD(+)</name>
        <dbReference type="ChEBI" id="CHEBI:57540"/>
    </ligand>
</feature>
<dbReference type="InterPro" id="IPR036291">
    <property type="entry name" value="NAD(P)-bd_dom_sf"/>
</dbReference>
<dbReference type="GO" id="GO:0071269">
    <property type="term" value="P:L-homocysteine biosynthetic process"/>
    <property type="evidence" value="ECO:0007669"/>
    <property type="project" value="UniProtKB-UniRule"/>
</dbReference>
<dbReference type="SUPFAM" id="SSF51735">
    <property type="entry name" value="NAD(P)-binding Rossmann-fold domains"/>
    <property type="match status" value="1"/>
</dbReference>
<accession>A0A0F7K089</accession>
<dbReference type="NCBIfam" id="NF004005">
    <property type="entry name" value="PRK05476.2-3"/>
    <property type="match status" value="1"/>
</dbReference>
<evidence type="ECO:0000256" key="2">
    <source>
        <dbReference type="ARBA" id="ARBA00022563"/>
    </source>
</evidence>
<evidence type="ECO:0000256" key="6">
    <source>
        <dbReference type="PIRSR" id="PIRSR001109-1"/>
    </source>
</evidence>
<dbReference type="NCBIfam" id="TIGR00936">
    <property type="entry name" value="ahcY"/>
    <property type="match status" value="1"/>
</dbReference>
<keyword evidence="12" id="KW-1185">Reference proteome</keyword>
<name>A0A0F7K089_9GAMM</name>
<reference evidence="11 12" key="1">
    <citation type="journal article" date="2015" name="Genome Announc.">
        <title>Complete Genome Sequence of Sedimenticola thiotaurini Strain SIP-G1, a Polyphosphate- and Polyhydroxyalkanoate-Accumulating Sulfur-Oxidizing Gammaproteobacterium Isolated from Salt Marsh Sediments.</title>
        <authorList>
            <person name="Flood B.E."/>
            <person name="Jones D.S."/>
            <person name="Bailey J.V."/>
        </authorList>
    </citation>
    <scope>NUCLEOTIDE SEQUENCE [LARGE SCALE GENOMIC DNA]</scope>
    <source>
        <strain evidence="11 12">SIP-G1</strain>
    </source>
</reference>
<dbReference type="EMBL" id="CP011412">
    <property type="protein sequence ID" value="AKH20570.1"/>
    <property type="molecule type" value="Genomic_DNA"/>
</dbReference>
<keyword evidence="4 5" id="KW-0520">NAD</keyword>
<feature type="binding site" evidence="7">
    <location>
        <begin position="263"/>
        <end position="268"/>
    </location>
    <ligand>
        <name>NAD(+)</name>
        <dbReference type="ChEBI" id="CHEBI:57540"/>
    </ligand>
</feature>
<feature type="binding site" evidence="5 7">
    <location>
        <begin position="340"/>
        <end position="342"/>
    </location>
    <ligand>
        <name>NAD(+)</name>
        <dbReference type="ChEBI" id="CHEBI:57540"/>
    </ligand>
</feature>
<dbReference type="SUPFAM" id="SSF52283">
    <property type="entry name" value="Formate/glycerate dehydrogenase catalytic domain-like"/>
    <property type="match status" value="1"/>
</dbReference>
<feature type="binding site" evidence="5 6">
    <location>
        <position position="231"/>
    </location>
    <ligand>
        <name>substrate</name>
    </ligand>
</feature>
<dbReference type="PANTHER" id="PTHR23420">
    <property type="entry name" value="ADENOSYLHOMOCYSTEINASE"/>
    <property type="match status" value="1"/>
</dbReference>
<dbReference type="PIRSF" id="PIRSF001109">
    <property type="entry name" value="Ad_hcy_hydrolase"/>
    <property type="match status" value="1"/>
</dbReference>
<evidence type="ECO:0000259" key="10">
    <source>
        <dbReference type="SMART" id="SM00997"/>
    </source>
</evidence>
<feature type="domain" description="S-adenosyl-L-homocysteine hydrolase NAD binding" evidence="10">
    <location>
        <begin position="232"/>
        <end position="391"/>
    </location>
</feature>